<evidence type="ECO:0000313" key="4">
    <source>
        <dbReference type="Proteomes" id="UP000677054"/>
    </source>
</evidence>
<dbReference type="Proteomes" id="UP000677054">
    <property type="component" value="Unassembled WGS sequence"/>
</dbReference>
<feature type="compositionally biased region" description="Low complexity" evidence="1">
    <location>
        <begin position="927"/>
        <end position="938"/>
    </location>
</feature>
<feature type="compositionally biased region" description="Polar residues" evidence="1">
    <location>
        <begin position="1220"/>
        <end position="1250"/>
    </location>
</feature>
<dbReference type="GO" id="GO:0003676">
    <property type="term" value="F:nucleic acid binding"/>
    <property type="evidence" value="ECO:0007669"/>
    <property type="project" value="InterPro"/>
</dbReference>
<feature type="region of interest" description="Disordered" evidence="1">
    <location>
        <begin position="779"/>
        <end position="1311"/>
    </location>
</feature>
<dbReference type="EMBL" id="CAJPEV010000942">
    <property type="protein sequence ID" value="CAG0889649.1"/>
    <property type="molecule type" value="Genomic_DNA"/>
</dbReference>
<feature type="compositionally biased region" description="Polar residues" evidence="1">
    <location>
        <begin position="1751"/>
        <end position="1769"/>
    </location>
</feature>
<dbReference type="InterPro" id="IPR004875">
    <property type="entry name" value="DDE_SF_endonuclease_dom"/>
</dbReference>
<accession>A0A7R9A6L8</accession>
<proteinExistence type="predicted"/>
<organism evidence="3">
    <name type="scientific">Darwinula stevensoni</name>
    <dbReference type="NCBI Taxonomy" id="69355"/>
    <lineage>
        <taxon>Eukaryota</taxon>
        <taxon>Metazoa</taxon>
        <taxon>Ecdysozoa</taxon>
        <taxon>Arthropoda</taxon>
        <taxon>Crustacea</taxon>
        <taxon>Oligostraca</taxon>
        <taxon>Ostracoda</taxon>
        <taxon>Podocopa</taxon>
        <taxon>Podocopida</taxon>
        <taxon>Darwinulocopina</taxon>
        <taxon>Darwinuloidea</taxon>
        <taxon>Darwinulidae</taxon>
        <taxon>Darwinula</taxon>
    </lineage>
</organism>
<feature type="compositionally biased region" description="Polar residues" evidence="1">
    <location>
        <begin position="1114"/>
        <end position="1145"/>
    </location>
</feature>
<sequence>MVNVIEIHLTPEDFGNFAEKSLKLRVGHGYKDDFPFGNDETILHTFEGPVEENTTVLVEYEDAWVDVLTRKQISPFKVFYNVESKAGNISTSCGGNCMHDETATTGILEPCVGDNGQVPSYQQCLWNIRGSPKEVIEILLTPEDFGNFSDRSLLLRVGHGYKDDFPLGNEETILNEFDGPVEKNTTVLVEYEDAWVDMLTRKEIYPFKQCLWNIRGSPTDAIEILLTPEDFGNFSNRSLLLRVGHGYKVDFPLGNDETILHTFEGPVEENTTVLVEYEDAWVDVLTRKEIYPFKQCLWNIRGSPKEVIEILLTPEDFGNFSDRSILLRVGHGYKDDFPLGNEETILHEFDGPVEKNTTVLVEYEDAPTDVIEILLTPEDFGNFTERSLVLRVGYGYKDDFPLGNEETILRTFDSPVKENTTVLVEYEDAWVDLLTRKEIYPFRVFYTVRNETENKVFCQTFRSFEMVRRDQDHSYFLNMRADSFLPRKKPYYAVGVTFSNELSVGAGEPPEVHLMADSSKSLAEVIEGISPTDVIEILLTPEDFGNFTEMSLVLRVGYGYKDDFPIGSDETILETFEGPVEKNTTVLVEREDAWVHMLTREKIYPFRVFYTIKTETENVSSTTDDGPTTTDFLSTIPDTSCEGLCMYDETATTGILEPCVDDNGLVPQYQQCLWNIRGSPTDTIEILLTPEDFGNFTERSLLLRVGYGYKDDFPIGNDETILETFEGPVEENTTVLVEREDAWVHMLTRVKIYPFKVFYTIRSDTVSTCNVTMTPTITVPVTDTSTTDGITTDSSATENGITTDSPPSTTDSSATEDGTTTTDSPHSTTETSATEDGITTDSSATEDGITTTDFLHSTTDSSATEEGTTTTDSPHSTTETSATEDGITTTDSFPSTTDSSATDGGITTTGSPPSTTETSATEDETTTTDSPHSTTESSATEDGITTTDFPHSTTDSSATEDGITTTDSFPSTTDSSATDGGITTTDSLHSTTETSATEDETTTTDSPYSTTESSATEDGITTTDFPHSTTDSSATEDGITTTDSFPSTTDSSATDGGITTTGSPPSTTETSATEDETTTTDFPHSTTDSSATEEGTTTTDSPHSTTETSATEDGITTDSSATEDGITTTDFPHSTTDSSATEDGITTTDSFPSTTDSSATDGGITTTGSPPSTTETSATEDETTTTDFPHSTTDSSATEEGTTTTDSPHSTTETSATEDGITTDSSATEDGITTTDFPHSTTDSSATEEGTTTTDSPHSTTETSATEDGITTTDFPHSTTDSSATEDGTTTTDSPPSTTETSATDNWTTTQMSELTTEEIDCDDSSDRDLGLSLDSLSCESFGNCIQNVTGTSGILEPCVDASGIVPQFQSSPTGVMEILLTPENFWNFTNGTLQLRIGYGYKEDFPQGADETQLASFDAPVTENVTVNVECDDTWVHMMTFEAIYPFSVFYYAVQNEMIYNVTMASRNVTMTVPMTEVTQHPNTTPTAEATQAITTESTAEETELPTTIQPLYNITHQGGCICAVILAVPVVTFCRWVDYNTSDPPADADGYFGMNTEEVKKYFNLLSKKLDDLEIKMKPHRIFNADECGLQMNTAAGSYLPPVVIFKGKRHRRELGERLPPGSMPKFSESGYINTALFMEFLEFFVAVVHSTVEAPVLIIDGHDAHATDPDLLQSLFKPLKYYYYKAAASWAHTHGGKAFTKLEFGGLLREGWFQAATVGNAVNGFKACGIYPFNPSAILGNAFHQTAPSPERQNVEATNLDVSNSDPLRITPIQPANRNNSDEVPSRNHRAILNTMSSQCHLCRKQSQIATKRGGALHRT</sequence>
<dbReference type="OrthoDB" id="6368702at2759"/>
<feature type="compositionally biased region" description="Low complexity" evidence="1">
    <location>
        <begin position="1185"/>
        <end position="1215"/>
    </location>
</feature>
<feature type="compositionally biased region" description="Low complexity" evidence="1">
    <location>
        <begin position="1251"/>
        <end position="1264"/>
    </location>
</feature>
<feature type="compositionally biased region" description="Low complexity" evidence="1">
    <location>
        <begin position="888"/>
        <end position="919"/>
    </location>
</feature>
<feature type="compositionally biased region" description="Low complexity" evidence="1">
    <location>
        <begin position="1146"/>
        <end position="1177"/>
    </location>
</feature>
<feature type="compositionally biased region" description="Low complexity" evidence="1">
    <location>
        <begin position="1040"/>
        <end position="1071"/>
    </location>
</feature>
<evidence type="ECO:0000313" key="3">
    <source>
        <dbReference type="EMBL" id="CAD7245740.1"/>
    </source>
</evidence>
<gene>
    <name evidence="3" type="ORF">DSTB1V02_LOCUS5607</name>
</gene>
<keyword evidence="4" id="KW-1185">Reference proteome</keyword>
<evidence type="ECO:0000259" key="2">
    <source>
        <dbReference type="Pfam" id="PF03184"/>
    </source>
</evidence>
<feature type="compositionally biased region" description="Low complexity" evidence="1">
    <location>
        <begin position="1278"/>
        <end position="1305"/>
    </location>
</feature>
<feature type="region of interest" description="Disordered" evidence="1">
    <location>
        <begin position="1751"/>
        <end position="1770"/>
    </location>
</feature>
<feature type="compositionally biased region" description="Low complexity" evidence="1">
    <location>
        <begin position="1003"/>
        <end position="1014"/>
    </location>
</feature>
<feature type="domain" description="DDE-1" evidence="2">
    <location>
        <begin position="1595"/>
        <end position="1671"/>
    </location>
</feature>
<feature type="compositionally biased region" description="Low complexity" evidence="1">
    <location>
        <begin position="1079"/>
        <end position="1109"/>
    </location>
</feature>
<reference evidence="3" key="1">
    <citation type="submission" date="2020-11" db="EMBL/GenBank/DDBJ databases">
        <authorList>
            <person name="Tran Van P."/>
        </authorList>
    </citation>
    <scope>NUCLEOTIDE SEQUENCE</scope>
</reference>
<feature type="compositionally biased region" description="Polar residues" evidence="1">
    <location>
        <begin position="837"/>
        <end position="867"/>
    </location>
</feature>
<feature type="compositionally biased region" description="Polar residues" evidence="1">
    <location>
        <begin position="943"/>
        <end position="963"/>
    </location>
</feature>
<dbReference type="EMBL" id="LR900459">
    <property type="protein sequence ID" value="CAD7245740.1"/>
    <property type="molecule type" value="Genomic_DNA"/>
</dbReference>
<feature type="compositionally biased region" description="Low complexity" evidence="1">
    <location>
        <begin position="868"/>
        <end position="881"/>
    </location>
</feature>
<dbReference type="Pfam" id="PF03184">
    <property type="entry name" value="DDE_1"/>
    <property type="match status" value="1"/>
</dbReference>
<name>A0A7R9A6L8_9CRUS</name>
<feature type="compositionally biased region" description="Low complexity" evidence="1">
    <location>
        <begin position="964"/>
        <end position="995"/>
    </location>
</feature>
<evidence type="ECO:0000256" key="1">
    <source>
        <dbReference type="SAM" id="MobiDB-lite"/>
    </source>
</evidence>
<feature type="compositionally biased region" description="Low complexity" evidence="1">
    <location>
        <begin position="779"/>
        <end position="832"/>
    </location>
</feature>
<feature type="compositionally biased region" description="Polar residues" evidence="1">
    <location>
        <begin position="1019"/>
        <end position="1039"/>
    </location>
</feature>
<protein>
    <recommendedName>
        <fullName evidence="2">DDE-1 domain-containing protein</fullName>
    </recommendedName>
</protein>